<dbReference type="InterPro" id="IPR037525">
    <property type="entry name" value="Velvet_dom"/>
</dbReference>
<reference evidence="7 8" key="1">
    <citation type="journal article" date="2012" name="Proc. Natl. Acad. Sci. U.S.A.">
        <title>Comparative genomics of Ceriporiopsis subvermispora and Phanerochaete chrysosporium provide insight into selective ligninolysis.</title>
        <authorList>
            <person name="Fernandez-Fueyo E."/>
            <person name="Ruiz-Duenas F.J."/>
            <person name="Ferreira P."/>
            <person name="Floudas D."/>
            <person name="Hibbett D.S."/>
            <person name="Canessa P."/>
            <person name="Larrondo L.F."/>
            <person name="James T.Y."/>
            <person name="Seelenfreund D."/>
            <person name="Lobos S."/>
            <person name="Polanco R."/>
            <person name="Tello M."/>
            <person name="Honda Y."/>
            <person name="Watanabe T."/>
            <person name="Watanabe T."/>
            <person name="Ryu J.S."/>
            <person name="Kubicek C.P."/>
            <person name="Schmoll M."/>
            <person name="Gaskell J."/>
            <person name="Hammel K.E."/>
            <person name="St John F.J."/>
            <person name="Vanden Wymelenberg A."/>
            <person name="Sabat G."/>
            <person name="Splinter BonDurant S."/>
            <person name="Syed K."/>
            <person name="Yadav J.S."/>
            <person name="Doddapaneni H."/>
            <person name="Subramanian V."/>
            <person name="Lavin J.L."/>
            <person name="Oguiza J.A."/>
            <person name="Perez G."/>
            <person name="Pisabarro A.G."/>
            <person name="Ramirez L."/>
            <person name="Santoyo F."/>
            <person name="Master E."/>
            <person name="Coutinho P.M."/>
            <person name="Henrissat B."/>
            <person name="Lombard V."/>
            <person name="Magnuson J.K."/>
            <person name="Kuees U."/>
            <person name="Hori C."/>
            <person name="Igarashi K."/>
            <person name="Samejima M."/>
            <person name="Held B.W."/>
            <person name="Barry K.W."/>
            <person name="LaButti K.M."/>
            <person name="Lapidus A."/>
            <person name="Lindquist E.A."/>
            <person name="Lucas S.M."/>
            <person name="Riley R."/>
            <person name="Salamov A.A."/>
            <person name="Hoffmeister D."/>
            <person name="Schwenk D."/>
            <person name="Hadar Y."/>
            <person name="Yarden O."/>
            <person name="de Vries R.P."/>
            <person name="Wiebenga A."/>
            <person name="Stenlid J."/>
            <person name="Eastwood D."/>
            <person name="Grigoriev I.V."/>
            <person name="Berka R.M."/>
            <person name="Blanchette R.A."/>
            <person name="Kersten P."/>
            <person name="Martinez A.T."/>
            <person name="Vicuna R."/>
            <person name="Cullen D."/>
        </authorList>
    </citation>
    <scope>NUCLEOTIDE SEQUENCE [LARGE SCALE GENOMIC DNA]</scope>
    <source>
        <strain evidence="7 8">B</strain>
    </source>
</reference>
<organism evidence="7 8">
    <name type="scientific">Ceriporiopsis subvermispora (strain B)</name>
    <name type="common">White-rot fungus</name>
    <name type="synonym">Gelatoporia subvermispora</name>
    <dbReference type="NCBI Taxonomy" id="914234"/>
    <lineage>
        <taxon>Eukaryota</taxon>
        <taxon>Fungi</taxon>
        <taxon>Dikarya</taxon>
        <taxon>Basidiomycota</taxon>
        <taxon>Agaricomycotina</taxon>
        <taxon>Agaricomycetes</taxon>
        <taxon>Polyporales</taxon>
        <taxon>Gelatoporiaceae</taxon>
        <taxon>Gelatoporia</taxon>
    </lineage>
</organism>
<dbReference type="PROSITE" id="PS51821">
    <property type="entry name" value="VELVET"/>
    <property type="match status" value="1"/>
</dbReference>
<dbReference type="STRING" id="914234.M2RFN3"/>
<dbReference type="Gene3D" id="2.60.40.3960">
    <property type="entry name" value="Velvet domain"/>
    <property type="match status" value="1"/>
</dbReference>
<feature type="region of interest" description="Disordered" evidence="5">
    <location>
        <begin position="263"/>
        <end position="282"/>
    </location>
</feature>
<feature type="non-terminal residue" evidence="7">
    <location>
        <position position="339"/>
    </location>
</feature>
<dbReference type="HOGENOM" id="CLU_044751_0_0_1"/>
<keyword evidence="3" id="KW-0804">Transcription</keyword>
<keyword evidence="8" id="KW-1185">Reference proteome</keyword>
<evidence type="ECO:0000313" key="8">
    <source>
        <dbReference type="Proteomes" id="UP000016930"/>
    </source>
</evidence>
<dbReference type="GO" id="GO:0005634">
    <property type="term" value="C:nucleus"/>
    <property type="evidence" value="ECO:0007669"/>
    <property type="project" value="UniProtKB-SubCell"/>
</dbReference>
<keyword evidence="4" id="KW-0539">Nucleus</keyword>
<dbReference type="Pfam" id="PF11754">
    <property type="entry name" value="Velvet"/>
    <property type="match status" value="1"/>
</dbReference>
<protein>
    <recommendedName>
        <fullName evidence="6">Velvet domain-containing protein</fullName>
    </recommendedName>
</protein>
<dbReference type="InterPro" id="IPR021740">
    <property type="entry name" value="Velvet"/>
</dbReference>
<dbReference type="AlphaFoldDB" id="M2RFN3"/>
<feature type="compositionally biased region" description="Basic residues" evidence="5">
    <location>
        <begin position="263"/>
        <end position="275"/>
    </location>
</feature>
<dbReference type="InterPro" id="IPR038491">
    <property type="entry name" value="Velvet_dom_sf"/>
</dbReference>
<evidence type="ECO:0000256" key="2">
    <source>
        <dbReference type="ARBA" id="ARBA00023015"/>
    </source>
</evidence>
<keyword evidence="2" id="KW-0805">Transcription regulation</keyword>
<sequence>IGGPVTFSFGPLTGYTIRGELEELQKAEFGRKFTQKDRRPLDPPPVARLRLFQVVDLGTPREYEVEFEHYEYADTVTLNSSITSHPTPSQVSQLRTSTLPPMALRPLLPRPSAEARQTSPLAVRLPRLSHNLHHPDAESVGRTTPSDVVAYLNDYAITERSVCTRWLAGNICVDASVIDYEGRQMLIFVFSDVAVQLEGTFILRYRAFNVHARTAGERNIPVFAQRYGGPFEVYSTKTFPGLRASTALTKHLSSLKMRVHIRSKSRKRRATGKRVGKSEDVDAGNHCSKIDDSLTASVTSRSLGIAAASRCSDKGKGKGRERASDSPVVGPIALKTDVY</sequence>
<evidence type="ECO:0000256" key="3">
    <source>
        <dbReference type="ARBA" id="ARBA00023163"/>
    </source>
</evidence>
<accession>M2RFN3</accession>
<evidence type="ECO:0000313" key="7">
    <source>
        <dbReference type="EMBL" id="EMD37272.1"/>
    </source>
</evidence>
<dbReference type="EMBL" id="KB445796">
    <property type="protein sequence ID" value="EMD37272.1"/>
    <property type="molecule type" value="Genomic_DNA"/>
</dbReference>
<gene>
    <name evidence="7" type="ORF">CERSUDRAFT_49882</name>
</gene>
<dbReference type="Proteomes" id="UP000016930">
    <property type="component" value="Unassembled WGS sequence"/>
</dbReference>
<evidence type="ECO:0000256" key="4">
    <source>
        <dbReference type="ARBA" id="ARBA00023242"/>
    </source>
</evidence>
<dbReference type="OrthoDB" id="5599552at2759"/>
<name>M2RFN3_CERS8</name>
<feature type="compositionally biased region" description="Basic and acidic residues" evidence="5">
    <location>
        <begin position="311"/>
        <end position="324"/>
    </location>
</feature>
<feature type="region of interest" description="Disordered" evidence="5">
    <location>
        <begin position="309"/>
        <end position="339"/>
    </location>
</feature>
<evidence type="ECO:0000256" key="5">
    <source>
        <dbReference type="SAM" id="MobiDB-lite"/>
    </source>
</evidence>
<dbReference type="PANTHER" id="PTHR33572:SF3">
    <property type="entry name" value="VELVET COMPLEX SUBUNIT B"/>
    <property type="match status" value="1"/>
</dbReference>
<proteinExistence type="predicted"/>
<dbReference type="PANTHER" id="PTHR33572">
    <property type="entry name" value="SPORE DEVELOPMENT REGULATOR VOSA"/>
    <property type="match status" value="1"/>
</dbReference>
<evidence type="ECO:0000259" key="6">
    <source>
        <dbReference type="PROSITE" id="PS51821"/>
    </source>
</evidence>
<evidence type="ECO:0000256" key="1">
    <source>
        <dbReference type="ARBA" id="ARBA00004123"/>
    </source>
</evidence>
<comment type="subcellular location">
    <subcellularLocation>
        <location evidence="1">Nucleus</location>
    </subcellularLocation>
</comment>
<feature type="domain" description="Velvet" evidence="6">
    <location>
        <begin position="14"/>
        <end position="262"/>
    </location>
</feature>